<feature type="transmembrane region" description="Helical" evidence="2">
    <location>
        <begin position="190"/>
        <end position="210"/>
    </location>
</feature>
<gene>
    <name evidence="4" type="ORF">WKI68_39300</name>
</gene>
<feature type="transmembrane region" description="Helical" evidence="2">
    <location>
        <begin position="76"/>
        <end position="95"/>
    </location>
</feature>
<feature type="transmembrane region" description="Helical" evidence="2">
    <location>
        <begin position="29"/>
        <end position="46"/>
    </location>
</feature>
<feature type="transmembrane region" description="Helical" evidence="2">
    <location>
        <begin position="153"/>
        <end position="170"/>
    </location>
</feature>
<dbReference type="InterPro" id="IPR002656">
    <property type="entry name" value="Acyl_transf_3_dom"/>
</dbReference>
<dbReference type="EC" id="2.3.-.-" evidence="4"/>
<feature type="transmembrane region" description="Helical" evidence="2">
    <location>
        <begin position="102"/>
        <end position="120"/>
    </location>
</feature>
<evidence type="ECO:0000313" key="4">
    <source>
        <dbReference type="EMBL" id="MEJ8645625.1"/>
    </source>
</evidence>
<feature type="transmembrane region" description="Helical" evidence="2">
    <location>
        <begin position="247"/>
        <end position="267"/>
    </location>
</feature>
<evidence type="ECO:0000259" key="3">
    <source>
        <dbReference type="Pfam" id="PF01757"/>
    </source>
</evidence>
<reference evidence="4 5" key="1">
    <citation type="submission" date="2024-03" db="EMBL/GenBank/DDBJ databases">
        <title>Novel Streptomyces species of biotechnological and ecological value are a feature of Machair soil.</title>
        <authorList>
            <person name="Prole J.R."/>
            <person name="Goodfellow M."/>
            <person name="Allenby N."/>
            <person name="Ward A.C."/>
        </authorList>
    </citation>
    <scope>NUCLEOTIDE SEQUENCE [LARGE SCALE GENOMIC DNA]</scope>
    <source>
        <strain evidence="4 5">MS1.HAVA.3</strain>
    </source>
</reference>
<keyword evidence="4" id="KW-0012">Acyltransferase</keyword>
<evidence type="ECO:0000256" key="1">
    <source>
        <dbReference type="SAM" id="MobiDB-lite"/>
    </source>
</evidence>
<comment type="caution">
    <text evidence="4">The sequence shown here is derived from an EMBL/GenBank/DDBJ whole genome shotgun (WGS) entry which is preliminary data.</text>
</comment>
<keyword evidence="5" id="KW-1185">Reference proteome</keyword>
<evidence type="ECO:0000256" key="2">
    <source>
        <dbReference type="SAM" id="Phobius"/>
    </source>
</evidence>
<feature type="transmembrane region" description="Helical" evidence="2">
    <location>
        <begin position="217"/>
        <end position="241"/>
    </location>
</feature>
<dbReference type="Pfam" id="PF01757">
    <property type="entry name" value="Acyl_transf_3"/>
    <property type="match status" value="1"/>
</dbReference>
<name>A0ABU8UCL9_9ACTN</name>
<sequence length="319" mass="35103">MVSGFVICMSAWGRSVGDFAVSRVSRLFPAYWAAVVFTTLVLFNWPEVRRVSALSDVVVNLSMLQGGIGVPDIDDAYWTLFVELKFYMLFALVVMRGVTYRNCVLFCGIWTLAGVVAPSVDNGVLSFFAASSASPYFIAGIAFYLMRRFGPNAVLWAVVGVQFLLAQHYVHGRMLVSLGRGTAEQTPAWPAHGVILLGFAVMAALALGALDGIRWRWLPYAGAVTYPLYLIHMMAGLTFIHHFRREVAPVPLAIGVTAFMVLLAWLIHRFVERPLGRVLRDGLRRGIQDIRSGTPSRATTDLLPSQPSAPEAERIPAGR</sequence>
<dbReference type="Proteomes" id="UP001382904">
    <property type="component" value="Unassembled WGS sequence"/>
</dbReference>
<feature type="region of interest" description="Disordered" evidence="1">
    <location>
        <begin position="290"/>
        <end position="319"/>
    </location>
</feature>
<proteinExistence type="predicted"/>
<accession>A0ABU8UCL9</accession>
<keyword evidence="2" id="KW-1133">Transmembrane helix</keyword>
<keyword evidence="2" id="KW-0472">Membrane</keyword>
<evidence type="ECO:0000313" key="5">
    <source>
        <dbReference type="Proteomes" id="UP001382904"/>
    </source>
</evidence>
<keyword evidence="2" id="KW-0812">Transmembrane</keyword>
<dbReference type="GO" id="GO:0016746">
    <property type="term" value="F:acyltransferase activity"/>
    <property type="evidence" value="ECO:0007669"/>
    <property type="project" value="UniProtKB-KW"/>
</dbReference>
<keyword evidence="4" id="KW-0808">Transferase</keyword>
<feature type="compositionally biased region" description="Polar residues" evidence="1">
    <location>
        <begin position="291"/>
        <end position="308"/>
    </location>
</feature>
<dbReference type="PANTHER" id="PTHR23028">
    <property type="entry name" value="ACETYLTRANSFERASE"/>
    <property type="match status" value="1"/>
</dbReference>
<dbReference type="PANTHER" id="PTHR23028:SF53">
    <property type="entry name" value="ACYL_TRANSF_3 DOMAIN-CONTAINING PROTEIN"/>
    <property type="match status" value="1"/>
</dbReference>
<protein>
    <submittedName>
        <fullName evidence="4">Acyltransferase</fullName>
        <ecNumber evidence="4">2.3.-.-</ecNumber>
    </submittedName>
</protein>
<dbReference type="InterPro" id="IPR050879">
    <property type="entry name" value="Acyltransferase_3"/>
</dbReference>
<feature type="domain" description="Acyltransferase 3" evidence="3">
    <location>
        <begin position="1"/>
        <end position="268"/>
    </location>
</feature>
<dbReference type="EMBL" id="JBBKAM010000004">
    <property type="protein sequence ID" value="MEJ8645625.1"/>
    <property type="molecule type" value="Genomic_DNA"/>
</dbReference>
<feature type="transmembrane region" description="Helical" evidence="2">
    <location>
        <begin position="126"/>
        <end position="146"/>
    </location>
</feature>
<organism evidence="4 5">
    <name type="scientific">Streptomyces caledonius</name>
    <dbReference type="NCBI Taxonomy" id="3134107"/>
    <lineage>
        <taxon>Bacteria</taxon>
        <taxon>Bacillati</taxon>
        <taxon>Actinomycetota</taxon>
        <taxon>Actinomycetes</taxon>
        <taxon>Kitasatosporales</taxon>
        <taxon>Streptomycetaceae</taxon>
        <taxon>Streptomyces</taxon>
    </lineage>
</organism>